<organism evidence="4 5">
    <name type="scientific">Plectus sambesii</name>
    <dbReference type="NCBI Taxonomy" id="2011161"/>
    <lineage>
        <taxon>Eukaryota</taxon>
        <taxon>Metazoa</taxon>
        <taxon>Ecdysozoa</taxon>
        <taxon>Nematoda</taxon>
        <taxon>Chromadorea</taxon>
        <taxon>Plectida</taxon>
        <taxon>Plectina</taxon>
        <taxon>Plectoidea</taxon>
        <taxon>Plectidae</taxon>
        <taxon>Plectus</taxon>
    </lineage>
</organism>
<keyword evidence="2" id="KW-0732">Signal</keyword>
<feature type="chain" id="PRO_5037480455" evidence="2">
    <location>
        <begin position="22"/>
        <end position="70"/>
    </location>
</feature>
<dbReference type="WBParaSite" id="PSAMB.scaffold12781size2589.g35085.t1">
    <property type="protein sequence ID" value="PSAMB.scaffold12781size2589.g35085.t1"/>
    <property type="gene ID" value="PSAMB.scaffold12781size2589.g35085"/>
</dbReference>
<dbReference type="Proteomes" id="UP000887566">
    <property type="component" value="Unplaced"/>
</dbReference>
<dbReference type="InterPro" id="IPR000742">
    <property type="entry name" value="EGF"/>
</dbReference>
<dbReference type="Gene3D" id="2.10.25.10">
    <property type="entry name" value="Laminin"/>
    <property type="match status" value="1"/>
</dbReference>
<accession>A0A914UWU7</accession>
<dbReference type="SUPFAM" id="SSF57196">
    <property type="entry name" value="EGF/Laminin"/>
    <property type="match status" value="1"/>
</dbReference>
<proteinExistence type="predicted"/>
<name>A0A914UWU7_9BILA</name>
<evidence type="ECO:0000256" key="1">
    <source>
        <dbReference type="PROSITE-ProRule" id="PRU00076"/>
    </source>
</evidence>
<dbReference type="PROSITE" id="PS00022">
    <property type="entry name" value="EGF_1"/>
    <property type="match status" value="1"/>
</dbReference>
<feature type="signal peptide" evidence="2">
    <location>
        <begin position="1"/>
        <end position="21"/>
    </location>
</feature>
<evidence type="ECO:0000313" key="5">
    <source>
        <dbReference type="WBParaSite" id="PSAMB.scaffold12781size2589.g35085.t1"/>
    </source>
</evidence>
<evidence type="ECO:0000256" key="2">
    <source>
        <dbReference type="SAM" id="SignalP"/>
    </source>
</evidence>
<dbReference type="CDD" id="cd00054">
    <property type="entry name" value="EGF_CA"/>
    <property type="match status" value="1"/>
</dbReference>
<keyword evidence="1" id="KW-1015">Disulfide bond</keyword>
<evidence type="ECO:0000313" key="4">
    <source>
        <dbReference type="Proteomes" id="UP000887566"/>
    </source>
</evidence>
<keyword evidence="1" id="KW-0245">EGF-like domain</keyword>
<feature type="domain" description="EGF-like" evidence="3">
    <location>
        <begin position="28"/>
        <end position="65"/>
    </location>
</feature>
<evidence type="ECO:0000259" key="3">
    <source>
        <dbReference type="PROSITE" id="PS50026"/>
    </source>
</evidence>
<feature type="disulfide bond" evidence="1">
    <location>
        <begin position="55"/>
        <end position="64"/>
    </location>
</feature>
<dbReference type="PROSITE" id="PS50026">
    <property type="entry name" value="EGF_3"/>
    <property type="match status" value="1"/>
</dbReference>
<sequence>MNASIQLTLCLILMNFATVSARATGLNWMSVCNLSDVCSEHGVCEASESGPKCLCHEGYRGKRCEHCKRN</sequence>
<dbReference type="SMART" id="SM00181">
    <property type="entry name" value="EGF"/>
    <property type="match status" value="1"/>
</dbReference>
<dbReference type="Pfam" id="PF00008">
    <property type="entry name" value="EGF"/>
    <property type="match status" value="1"/>
</dbReference>
<reference evidence="5" key="1">
    <citation type="submission" date="2022-11" db="UniProtKB">
        <authorList>
            <consortium name="WormBaseParasite"/>
        </authorList>
    </citation>
    <scope>IDENTIFICATION</scope>
</reference>
<comment type="caution">
    <text evidence="1">Lacks conserved residue(s) required for the propagation of feature annotation.</text>
</comment>
<protein>
    <submittedName>
        <fullName evidence="5">EGF-like domain-containing protein</fullName>
    </submittedName>
</protein>
<dbReference type="AlphaFoldDB" id="A0A914UWU7"/>
<keyword evidence="4" id="KW-1185">Reference proteome</keyword>